<evidence type="ECO:0000313" key="2">
    <source>
        <dbReference type="EMBL" id="SDX89597.1"/>
    </source>
</evidence>
<dbReference type="NCBIfam" id="TIGR04370">
    <property type="entry name" value="glyco_rpt_poly"/>
    <property type="match status" value="1"/>
</dbReference>
<feature type="transmembrane region" description="Helical" evidence="1">
    <location>
        <begin position="435"/>
        <end position="452"/>
    </location>
</feature>
<dbReference type="EMBL" id="FNPD01000005">
    <property type="protein sequence ID" value="SDX89597.1"/>
    <property type="molecule type" value="Genomic_DNA"/>
</dbReference>
<feature type="transmembrane region" description="Helical" evidence="1">
    <location>
        <begin position="273"/>
        <end position="295"/>
    </location>
</feature>
<gene>
    <name evidence="2" type="ORF">SAMN03080603_01051</name>
</gene>
<sequence>MVQDNPKPMFSRESFFKFIIICLQLTQVTMLSLGLFYVMDKSWVSSFANGNVVISSLLIFQFVWIILSWRWCSQQDYLNLYIIFILACFTFNASHCVLHLFGLLDEGILDNRFSDVSIIQSLYFVLVSFSWLHLGALVGYVNSPRKRERIGYIHLTYSSVRFVSILLIALALPFWFYKYYHILQIIIRGGYFAIYQVDKPTGFAAVDRVLGAFLVPAALFLLATSRDSRVLRWLAIVILLSEILANLFIGRRGYFAMDTIVTLWVWHRSIKKIPVGLVFILGVCALTIFPLIFALRNISGAERLNFGIWITALGYVDNPLVASIKEMGGSLQTLVYTLELVPTARPFAYGGTYFWAMTTLIPNFFWDVHPALSAKAADWLVQTVNPTFAAMGGGYGYSIFAEGYLNFGWLGSILPMFIMGFLISKLLRWESLRFHPAKVGMVASFFSLFIWIARGESMSVVRQLFWYSLFPLLLMVLCDKVFRVVFKESKRYATFGDIAVVKQPNGQRGAKE</sequence>
<feature type="transmembrane region" description="Helical" evidence="1">
    <location>
        <begin position="43"/>
        <end position="66"/>
    </location>
</feature>
<keyword evidence="1" id="KW-0812">Transmembrane</keyword>
<feature type="transmembrane region" description="Helical" evidence="1">
    <location>
        <begin position="15"/>
        <end position="37"/>
    </location>
</feature>
<dbReference type="AlphaFoldDB" id="A0A1H3FFQ3"/>
<feature type="transmembrane region" description="Helical" evidence="1">
    <location>
        <begin position="121"/>
        <end position="141"/>
    </location>
</feature>
<keyword evidence="3" id="KW-1185">Reference proteome</keyword>
<feature type="transmembrane region" description="Helical" evidence="1">
    <location>
        <begin position="230"/>
        <end position="249"/>
    </location>
</feature>
<reference evidence="3" key="1">
    <citation type="submission" date="2016-10" db="EMBL/GenBank/DDBJ databases">
        <authorList>
            <person name="Varghese N."/>
            <person name="Submissions S."/>
        </authorList>
    </citation>
    <scope>NUCLEOTIDE SEQUENCE [LARGE SCALE GENOMIC DNA]</scope>
    <source>
        <strain evidence="3">DSM 13490</strain>
    </source>
</reference>
<evidence type="ECO:0000313" key="3">
    <source>
        <dbReference type="Proteomes" id="UP000199266"/>
    </source>
</evidence>
<accession>A0A1H3FFQ3</accession>
<feature type="transmembrane region" description="Helical" evidence="1">
    <location>
        <begin position="404"/>
        <end position="423"/>
    </location>
</feature>
<dbReference type="InterPro" id="IPR029468">
    <property type="entry name" value="O-ag_pol_Wzy"/>
</dbReference>
<dbReference type="RefSeq" id="WP_091461087.1">
    <property type="nucleotide sequence ID" value="NZ_FNPD01000005.1"/>
</dbReference>
<organism evidence="2 3">
    <name type="scientific">Acetomicrobium thermoterrenum DSM 13490</name>
    <dbReference type="NCBI Taxonomy" id="1120987"/>
    <lineage>
        <taxon>Bacteria</taxon>
        <taxon>Thermotogati</taxon>
        <taxon>Synergistota</taxon>
        <taxon>Synergistia</taxon>
        <taxon>Synergistales</taxon>
        <taxon>Acetomicrobiaceae</taxon>
        <taxon>Acetomicrobium</taxon>
    </lineage>
</organism>
<feature type="transmembrane region" description="Helical" evidence="1">
    <location>
        <begin position="464"/>
        <end position="482"/>
    </location>
</feature>
<protein>
    <submittedName>
        <fullName evidence="2">Oligosaccharide repeat unit polymerase</fullName>
    </submittedName>
</protein>
<proteinExistence type="predicted"/>
<evidence type="ECO:0000256" key="1">
    <source>
        <dbReference type="SAM" id="Phobius"/>
    </source>
</evidence>
<feature type="transmembrane region" description="Helical" evidence="1">
    <location>
        <begin position="78"/>
        <end position="101"/>
    </location>
</feature>
<keyword evidence="1" id="KW-0472">Membrane</keyword>
<dbReference type="Proteomes" id="UP000199266">
    <property type="component" value="Unassembled WGS sequence"/>
</dbReference>
<dbReference type="Pfam" id="PF14296">
    <property type="entry name" value="O-ag_pol_Wzy"/>
    <property type="match status" value="1"/>
</dbReference>
<feature type="transmembrane region" description="Helical" evidence="1">
    <location>
        <begin position="347"/>
        <end position="366"/>
    </location>
</feature>
<feature type="transmembrane region" description="Helical" evidence="1">
    <location>
        <begin position="162"/>
        <end position="182"/>
    </location>
</feature>
<feature type="transmembrane region" description="Helical" evidence="1">
    <location>
        <begin position="202"/>
        <end position="223"/>
    </location>
</feature>
<name>A0A1H3FFQ3_9BACT</name>
<keyword evidence="1" id="KW-1133">Transmembrane helix</keyword>